<feature type="repeat" description="PPR" evidence="3">
    <location>
        <begin position="345"/>
        <end position="375"/>
    </location>
</feature>
<dbReference type="PANTHER" id="PTHR47926">
    <property type="entry name" value="PENTATRICOPEPTIDE REPEAT-CONTAINING PROTEIN"/>
    <property type="match status" value="1"/>
</dbReference>
<comment type="similarity">
    <text evidence="1">Belongs to the PPR family. PCMP-H subfamily.</text>
</comment>
<dbReference type="FunCoup" id="A0A6I9QW41">
    <property type="interactions" value="2007"/>
</dbReference>
<feature type="domain" description="DYW" evidence="4">
    <location>
        <begin position="562"/>
        <end position="654"/>
    </location>
</feature>
<evidence type="ECO:0000313" key="6">
    <source>
        <dbReference type="RefSeq" id="XP_010914194.1"/>
    </source>
</evidence>
<dbReference type="InParanoid" id="A0A6I9QW41"/>
<dbReference type="KEGG" id="egu:105039665"/>
<dbReference type="InterPro" id="IPR002885">
    <property type="entry name" value="PPR_rpt"/>
</dbReference>
<evidence type="ECO:0000259" key="4">
    <source>
        <dbReference type="Pfam" id="PF14432"/>
    </source>
</evidence>
<dbReference type="Pfam" id="PF20431">
    <property type="entry name" value="E_motif"/>
    <property type="match status" value="1"/>
</dbReference>
<sequence length="654" mass="71750">MVLAQPFGALTGPNPTTSILVSSSSSSYFPSPLLPRPAVESLLTAALDAAASPRHLREAHGRLVRLGLHHSNFLVARLLRRLADHRVPTHPYPLLVFAQVPRPNPFLWTALIRGAALLLHSASSSTAHPLRLYAAMRRSWPPAPPLPFTFSALFKACAAARSLPMGAQVHAQALATGGFDAELFVQNTLISFYMECSDLASARKVFDRMSVRDAISWTSLIVAYTKTGDMGSAEGLFEKTPVKDMVGWTAMVTGYAQNAMPKEALETFDKMREAAVEIDEVSLIGAISACAQLGAVKHAELVREIAERHGFERNVVVGSAMVDMYAKCGLVDEARKVFGGMVERNVYTYSAMIVGLAAHGRAHEAIALFKEMVERTEVKPNRVTFIGVLTACSHAGMVKEGRSYFAQMKDEYGIPPSADHYACMVDLLGRSGLVEEALELVKSMPVEPHGGVWGALLGACRIHGKTQIAKLAADHLFKLEPDGIGNYVLLSNIYASAGMWDEVSKVRKLMRGRRLRKNPAASWVEAKDGLVHEFFAGDGLHPRSREIKEALEELLGRLKHDGYVPVLSSVVYDVSDGEKERLLKGHSEKLALAFGLLTTNVGSTIRIVKNLRICEDCHLVMRLVSKVESREIVVRDNMRFHHFKNGECSCGEFW</sequence>
<dbReference type="Pfam" id="PF20430">
    <property type="entry name" value="Eplus_motif"/>
    <property type="match status" value="1"/>
</dbReference>
<dbReference type="Proteomes" id="UP000504607">
    <property type="component" value="Chromosome 2"/>
</dbReference>
<dbReference type="PANTHER" id="PTHR47926:SF523">
    <property type="entry name" value="DYW DOMAIN-CONTAINING PROTEIN"/>
    <property type="match status" value="1"/>
</dbReference>
<evidence type="ECO:0000313" key="5">
    <source>
        <dbReference type="Proteomes" id="UP000504607"/>
    </source>
</evidence>
<feature type="repeat" description="PPR" evidence="3">
    <location>
        <begin position="244"/>
        <end position="278"/>
    </location>
</feature>
<dbReference type="GO" id="GO:0003729">
    <property type="term" value="F:mRNA binding"/>
    <property type="evidence" value="ECO:0007669"/>
    <property type="project" value="UniProtKB-ARBA"/>
</dbReference>
<dbReference type="InterPro" id="IPR046849">
    <property type="entry name" value="E2_motif"/>
</dbReference>
<keyword evidence="5" id="KW-1185">Reference proteome</keyword>
<gene>
    <name evidence="6" type="primary">LOC105039665</name>
</gene>
<dbReference type="Pfam" id="PF13041">
    <property type="entry name" value="PPR_2"/>
    <property type="match status" value="1"/>
</dbReference>
<dbReference type="InterPro" id="IPR046960">
    <property type="entry name" value="PPR_At4g14850-like_plant"/>
</dbReference>
<dbReference type="PROSITE" id="PS51375">
    <property type="entry name" value="PPR"/>
    <property type="match status" value="3"/>
</dbReference>
<dbReference type="NCBIfam" id="TIGR00756">
    <property type="entry name" value="PPR"/>
    <property type="match status" value="4"/>
</dbReference>
<dbReference type="FunFam" id="1.25.40.10:FF:000348">
    <property type="entry name" value="Pentatricopeptide repeat-containing protein chloroplastic"/>
    <property type="match status" value="1"/>
</dbReference>
<dbReference type="AlphaFoldDB" id="A0A6I9QW41"/>
<evidence type="ECO:0000256" key="2">
    <source>
        <dbReference type="ARBA" id="ARBA00022737"/>
    </source>
</evidence>
<dbReference type="Pfam" id="PF14432">
    <property type="entry name" value="DYW_deaminase"/>
    <property type="match status" value="1"/>
</dbReference>
<accession>A0A6I9QW41</accession>
<name>A0A6I9QW41_ELAGV</name>
<feature type="repeat" description="PPR" evidence="3">
    <location>
        <begin position="314"/>
        <end position="344"/>
    </location>
</feature>
<evidence type="ECO:0000256" key="1">
    <source>
        <dbReference type="ARBA" id="ARBA00006643"/>
    </source>
</evidence>
<dbReference type="OrthoDB" id="185373at2759"/>
<dbReference type="InterPro" id="IPR032867">
    <property type="entry name" value="DYW_dom"/>
</dbReference>
<reference evidence="6" key="1">
    <citation type="submission" date="2025-08" db="UniProtKB">
        <authorList>
            <consortium name="RefSeq"/>
        </authorList>
    </citation>
    <scope>IDENTIFICATION</scope>
</reference>
<organism evidence="5 6">
    <name type="scientific">Elaeis guineensis var. tenera</name>
    <name type="common">Oil palm</name>
    <dbReference type="NCBI Taxonomy" id="51953"/>
    <lineage>
        <taxon>Eukaryota</taxon>
        <taxon>Viridiplantae</taxon>
        <taxon>Streptophyta</taxon>
        <taxon>Embryophyta</taxon>
        <taxon>Tracheophyta</taxon>
        <taxon>Spermatophyta</taxon>
        <taxon>Magnoliopsida</taxon>
        <taxon>Liliopsida</taxon>
        <taxon>Arecaceae</taxon>
        <taxon>Arecoideae</taxon>
        <taxon>Cocoseae</taxon>
        <taxon>Elaeidinae</taxon>
        <taxon>Elaeis</taxon>
    </lineage>
</organism>
<dbReference type="GO" id="GO:0008270">
    <property type="term" value="F:zinc ion binding"/>
    <property type="evidence" value="ECO:0007669"/>
    <property type="project" value="InterPro"/>
</dbReference>
<dbReference type="Pfam" id="PF01535">
    <property type="entry name" value="PPR"/>
    <property type="match status" value="4"/>
</dbReference>
<protein>
    <submittedName>
        <fullName evidence="6">Pentatricopeptide repeat-containing protein At5g44230</fullName>
    </submittedName>
</protein>
<dbReference type="Gene3D" id="1.25.40.10">
    <property type="entry name" value="Tetratricopeptide repeat domain"/>
    <property type="match status" value="3"/>
</dbReference>
<dbReference type="GeneID" id="105039665"/>
<keyword evidence="2" id="KW-0677">Repeat</keyword>
<dbReference type="GO" id="GO:0009451">
    <property type="term" value="P:RNA modification"/>
    <property type="evidence" value="ECO:0007669"/>
    <property type="project" value="InterPro"/>
</dbReference>
<dbReference type="FunFam" id="1.25.40.10:FF:000690">
    <property type="entry name" value="Pentatricopeptide repeat-containing protein"/>
    <property type="match status" value="1"/>
</dbReference>
<dbReference type="InterPro" id="IPR011990">
    <property type="entry name" value="TPR-like_helical_dom_sf"/>
</dbReference>
<dbReference type="RefSeq" id="XP_010914194.1">
    <property type="nucleotide sequence ID" value="XM_010915892.3"/>
</dbReference>
<proteinExistence type="inferred from homology"/>
<evidence type="ECO:0000256" key="3">
    <source>
        <dbReference type="PROSITE-ProRule" id="PRU00708"/>
    </source>
</evidence>
<dbReference type="InterPro" id="IPR046848">
    <property type="entry name" value="E_motif"/>
</dbReference>